<sequence>MDIPMTEEEWAIWQALWRVPEFRRHYGLDHAGSLTQREIGLYLGLTRQRVFSIERAAMRKIKIAFRKFKDEI</sequence>
<feature type="domain" description="RNA polymerase sigma-70 region 4" evidence="1">
    <location>
        <begin position="33"/>
        <end position="62"/>
    </location>
</feature>
<accession>A0ABT0R5G3</accession>
<reference evidence="2 3" key="1">
    <citation type="submission" date="2022-03" db="EMBL/GenBank/DDBJ databases">
        <title>Taxonomic description of new species and reclassification of some bacterial strains.</title>
        <authorList>
            <person name="Ndongo S."/>
        </authorList>
    </citation>
    <scope>NUCLEOTIDE SEQUENCE [LARGE SCALE GENOMIC DNA]</scope>
    <source>
        <strain evidence="2 3">Marseille-P6666</strain>
    </source>
</reference>
<name>A0ABT0R5G3_9BACT</name>
<dbReference type="Pfam" id="PF04545">
    <property type="entry name" value="Sigma70_r4"/>
    <property type="match status" value="1"/>
</dbReference>
<keyword evidence="3" id="KW-1185">Reference proteome</keyword>
<dbReference type="Proteomes" id="UP001202031">
    <property type="component" value="Unassembled WGS sequence"/>
</dbReference>
<dbReference type="SUPFAM" id="SSF88659">
    <property type="entry name" value="Sigma3 and sigma4 domains of RNA polymerase sigma factors"/>
    <property type="match status" value="1"/>
</dbReference>
<evidence type="ECO:0000313" key="3">
    <source>
        <dbReference type="Proteomes" id="UP001202031"/>
    </source>
</evidence>
<dbReference type="InterPro" id="IPR036388">
    <property type="entry name" value="WH-like_DNA-bd_sf"/>
</dbReference>
<dbReference type="Gene3D" id="1.10.10.10">
    <property type="entry name" value="Winged helix-like DNA-binding domain superfamily/Winged helix DNA-binding domain"/>
    <property type="match status" value="1"/>
</dbReference>
<gene>
    <name evidence="2" type="ORF">M8N44_03460</name>
</gene>
<comment type="caution">
    <text evidence="2">The sequence shown here is derived from an EMBL/GenBank/DDBJ whole genome shotgun (WGS) entry which is preliminary data.</text>
</comment>
<dbReference type="GeneID" id="84022898"/>
<evidence type="ECO:0000259" key="1">
    <source>
        <dbReference type="Pfam" id="PF04545"/>
    </source>
</evidence>
<protein>
    <recommendedName>
        <fullName evidence="1">RNA polymerase sigma-70 region 4 domain-containing protein</fullName>
    </recommendedName>
</protein>
<evidence type="ECO:0000313" key="2">
    <source>
        <dbReference type="EMBL" id="MCL6656374.1"/>
    </source>
</evidence>
<dbReference type="RefSeq" id="WP_249853084.1">
    <property type="nucleotide sequence ID" value="NZ_JAMGSI010000001.1"/>
</dbReference>
<proteinExistence type="predicted"/>
<dbReference type="InterPro" id="IPR013324">
    <property type="entry name" value="RNA_pol_sigma_r3/r4-like"/>
</dbReference>
<dbReference type="InterPro" id="IPR007630">
    <property type="entry name" value="RNA_pol_sigma70_r4"/>
</dbReference>
<dbReference type="EMBL" id="JAMGSI010000001">
    <property type="protein sequence ID" value="MCL6656374.1"/>
    <property type="molecule type" value="Genomic_DNA"/>
</dbReference>
<organism evidence="2 3">
    <name type="scientific">Akkermansia massiliensis</name>
    <dbReference type="NCBI Taxonomy" id="2927224"/>
    <lineage>
        <taxon>Bacteria</taxon>
        <taxon>Pseudomonadati</taxon>
        <taxon>Verrucomicrobiota</taxon>
        <taxon>Verrucomicrobiia</taxon>
        <taxon>Verrucomicrobiales</taxon>
        <taxon>Akkermansiaceae</taxon>
        <taxon>Akkermansia</taxon>
    </lineage>
</organism>